<dbReference type="PANTHER" id="PTHR30069">
    <property type="entry name" value="TONB-DEPENDENT OUTER MEMBRANE RECEPTOR"/>
    <property type="match status" value="1"/>
</dbReference>
<evidence type="ECO:0000256" key="2">
    <source>
        <dbReference type="ARBA" id="ARBA00022448"/>
    </source>
</evidence>
<dbReference type="Gene3D" id="2.40.170.20">
    <property type="entry name" value="TonB-dependent receptor, beta-barrel domain"/>
    <property type="match status" value="1"/>
</dbReference>
<evidence type="ECO:0000259" key="13">
    <source>
        <dbReference type="Pfam" id="PF07715"/>
    </source>
</evidence>
<keyword evidence="4 10" id="KW-0812">Transmembrane</keyword>
<keyword evidence="2 10" id="KW-0813">Transport</keyword>
<feature type="domain" description="TonB-dependent receptor plug" evidence="13">
    <location>
        <begin position="236"/>
        <end position="338"/>
    </location>
</feature>
<comment type="similarity">
    <text evidence="10 11">Belongs to the TonB-dependent receptor family.</text>
</comment>
<evidence type="ECO:0000256" key="5">
    <source>
        <dbReference type="ARBA" id="ARBA00022729"/>
    </source>
</evidence>
<dbReference type="SUPFAM" id="SSF49464">
    <property type="entry name" value="Carboxypeptidase regulatory domain-like"/>
    <property type="match status" value="1"/>
</dbReference>
<dbReference type="InterPro" id="IPR008969">
    <property type="entry name" value="CarboxyPept-like_regulatory"/>
</dbReference>
<dbReference type="InterPro" id="IPR039426">
    <property type="entry name" value="TonB-dep_rcpt-like"/>
</dbReference>
<proteinExistence type="inferred from homology"/>
<dbReference type="Pfam" id="PF00593">
    <property type="entry name" value="TonB_dep_Rec_b-barrel"/>
    <property type="match status" value="1"/>
</dbReference>
<keyword evidence="9 10" id="KW-0998">Cell outer membrane</keyword>
<comment type="subcellular location">
    <subcellularLocation>
        <location evidence="1 10">Cell outer membrane</location>
        <topology evidence="1 10">Multi-pass membrane protein</topology>
    </subcellularLocation>
</comment>
<dbReference type="InterPro" id="IPR012910">
    <property type="entry name" value="Plug_dom"/>
</dbReference>
<gene>
    <name evidence="14" type="ORF">GGQ57_000246</name>
</gene>
<dbReference type="InterPro" id="IPR000531">
    <property type="entry name" value="Beta-barrel_TonB"/>
</dbReference>
<evidence type="ECO:0000259" key="12">
    <source>
        <dbReference type="Pfam" id="PF00593"/>
    </source>
</evidence>
<dbReference type="RefSeq" id="WP_122373757.1">
    <property type="nucleotide sequence ID" value="NZ_BMPB01000006.1"/>
</dbReference>
<dbReference type="EMBL" id="JACHOC010000001">
    <property type="protein sequence ID" value="MBB4620372.1"/>
    <property type="molecule type" value="Genomic_DNA"/>
</dbReference>
<dbReference type="NCBIfam" id="TIGR04057">
    <property type="entry name" value="SusC_RagA_signa"/>
    <property type="match status" value="1"/>
</dbReference>
<keyword evidence="8" id="KW-0675">Receptor</keyword>
<evidence type="ECO:0000256" key="9">
    <source>
        <dbReference type="ARBA" id="ARBA00023237"/>
    </source>
</evidence>
<dbReference type="InterPro" id="IPR023997">
    <property type="entry name" value="TonB-dep_OMP_SusC/RagA_CS"/>
</dbReference>
<evidence type="ECO:0000313" key="15">
    <source>
        <dbReference type="Proteomes" id="UP000533637"/>
    </source>
</evidence>
<protein>
    <submittedName>
        <fullName evidence="14">TonB-linked SusC/RagA family outer membrane protein</fullName>
    </submittedName>
</protein>
<accession>A0ABR6KFT4</accession>
<keyword evidence="3 10" id="KW-1134">Transmembrane beta strand</keyword>
<dbReference type="Pfam" id="PF07715">
    <property type="entry name" value="Plug"/>
    <property type="match status" value="1"/>
</dbReference>
<evidence type="ECO:0000313" key="14">
    <source>
        <dbReference type="EMBL" id="MBB4620372.1"/>
    </source>
</evidence>
<dbReference type="InterPro" id="IPR023996">
    <property type="entry name" value="TonB-dep_OMP_SusC/RagA"/>
</dbReference>
<keyword evidence="5" id="KW-0732">Signal</keyword>
<reference evidence="14 15" key="1">
    <citation type="submission" date="2020-08" db="EMBL/GenBank/DDBJ databases">
        <title>Genomic Encyclopedia of Type Strains, Phase IV (KMG-IV): sequencing the most valuable type-strain genomes for metagenomic binning, comparative biology and taxonomic classification.</title>
        <authorList>
            <person name="Goeker M."/>
        </authorList>
    </citation>
    <scope>NUCLEOTIDE SEQUENCE [LARGE SCALE GENOMIC DNA]</scope>
    <source>
        <strain evidence="14 15">DSM 102983</strain>
    </source>
</reference>
<evidence type="ECO:0000256" key="11">
    <source>
        <dbReference type="RuleBase" id="RU003357"/>
    </source>
</evidence>
<dbReference type="Proteomes" id="UP000533637">
    <property type="component" value="Unassembled WGS sequence"/>
</dbReference>
<evidence type="ECO:0000256" key="1">
    <source>
        <dbReference type="ARBA" id="ARBA00004571"/>
    </source>
</evidence>
<dbReference type="Pfam" id="PF13715">
    <property type="entry name" value="CarbopepD_reg_2"/>
    <property type="match status" value="1"/>
</dbReference>
<evidence type="ECO:0000256" key="3">
    <source>
        <dbReference type="ARBA" id="ARBA00022452"/>
    </source>
</evidence>
<keyword evidence="7 10" id="KW-0472">Membrane</keyword>
<feature type="domain" description="TonB-dependent receptor-like beta-barrel" evidence="12">
    <location>
        <begin position="494"/>
        <end position="1061"/>
    </location>
</feature>
<dbReference type="NCBIfam" id="TIGR04056">
    <property type="entry name" value="OMP_RagA_SusC"/>
    <property type="match status" value="1"/>
</dbReference>
<dbReference type="SUPFAM" id="SSF56935">
    <property type="entry name" value="Porins"/>
    <property type="match status" value="1"/>
</dbReference>
<dbReference type="PANTHER" id="PTHR30069:SF29">
    <property type="entry name" value="HEMOGLOBIN AND HEMOGLOBIN-HAPTOGLOBIN-BINDING PROTEIN 1-RELATED"/>
    <property type="match status" value="1"/>
</dbReference>
<evidence type="ECO:0000256" key="6">
    <source>
        <dbReference type="ARBA" id="ARBA00023077"/>
    </source>
</evidence>
<dbReference type="InterPro" id="IPR036942">
    <property type="entry name" value="Beta-barrel_TonB_sf"/>
</dbReference>
<keyword evidence="15" id="KW-1185">Reference proteome</keyword>
<evidence type="ECO:0000256" key="4">
    <source>
        <dbReference type="ARBA" id="ARBA00022692"/>
    </source>
</evidence>
<organism evidence="14 15">
    <name type="scientific">Parabacteroides faecis</name>
    <dbReference type="NCBI Taxonomy" id="1217282"/>
    <lineage>
        <taxon>Bacteria</taxon>
        <taxon>Pseudomonadati</taxon>
        <taxon>Bacteroidota</taxon>
        <taxon>Bacteroidia</taxon>
        <taxon>Bacteroidales</taxon>
        <taxon>Tannerellaceae</taxon>
        <taxon>Parabacteroides</taxon>
    </lineage>
</organism>
<dbReference type="Gene3D" id="2.170.130.10">
    <property type="entry name" value="TonB-dependent receptor, plug domain"/>
    <property type="match status" value="1"/>
</dbReference>
<dbReference type="InterPro" id="IPR037066">
    <property type="entry name" value="Plug_dom_sf"/>
</dbReference>
<keyword evidence="6 11" id="KW-0798">TonB box</keyword>
<dbReference type="Gene3D" id="2.60.40.1120">
    <property type="entry name" value="Carboxypeptidase-like, regulatory domain"/>
    <property type="match status" value="1"/>
</dbReference>
<dbReference type="PROSITE" id="PS52016">
    <property type="entry name" value="TONB_DEPENDENT_REC_3"/>
    <property type="match status" value="1"/>
</dbReference>
<evidence type="ECO:0000256" key="10">
    <source>
        <dbReference type="PROSITE-ProRule" id="PRU01360"/>
    </source>
</evidence>
<comment type="caution">
    <text evidence="14">The sequence shown here is derived from an EMBL/GenBank/DDBJ whole genome shotgun (WGS) entry which is preliminary data.</text>
</comment>
<evidence type="ECO:0000256" key="8">
    <source>
        <dbReference type="ARBA" id="ARBA00023170"/>
    </source>
</evidence>
<evidence type="ECO:0000256" key="7">
    <source>
        <dbReference type="ARBA" id="ARBA00023136"/>
    </source>
</evidence>
<sequence length="1096" mass="122392">MEKTGIGLLSNTQKLLKRSIFIVSLCGTLTGGALDLYASESVFEQNYSLTLSYNNASLEQVLDAISKQTGIKIAYSNDVIVEKQQITVNIKTTDIREALRVVLGDGYTFKQIDDYIAIAKTTKAESTVTNSVADDREWTIQGQVVENIEPPVPLAGVNVMIKGTTIGTVTDVNGYFSIKAKRGDILVFKYIGFKDFEHVVSRAISNLTVSMSSDSEEIDEIIVTGFSSEKRMNSVSAVSTLDVTKNMATKPITSLSQSLQGGITGLNVSQSSGLPGADAAVIKIRGISSLLTNNDPLVLVDGIPMDMNQLDPNTIESVTILKDAAASAIYGARAANGVIVVKTKRGMPGKVSVSYNGYVGVQQATYLPEMVDAATYMEMSNVANQNIGGDPTYSQEAINATRNQIDPIKYPNTDWMDFIFNNGLIHSHSVGLSGGSNLARFALTVNYLNNEGLVEKSKFDRLNIRANTTVNLMDNLSVDMDFNSYRTNKYEPMYRDGAYTSEIIRYSYTTPPTTMGRYPMKEGNDIVYYGNRPEQRNPAAMLDRGGEYKALEDNISINLAPRWEVLPKLILRGQYSYRISSTANNRKRRAYNFFDYETDGFLQTWSAINEAGKDRTSYYYIGGTAEYTLEKDKHRLFAIGGYNQELTNKGDWDQWSMVSMFLKANYTFNDRYLIEGTVRRDGSSRFGKGHKFGVFPSVGLGWNLHEENFIKNNLKFVNNFKVRGSFGTLGNENIDKLYKYQNLIDAGNGNETVFGNPNLTWETIQMFNVGADIRLFKDLDITIDYYNKLTKDLILEPPISFIGGTQKVFLNSGQLRNRGWEIDLNYGKQLTKDFGFNIHGGLSHNENEIEELFGGPYYNDNNTTIHQEGYALNSYLVYPTAGLLQESDFTKNADGKWIPKEGVVIWDGQQPGDIHYIDQNKDGEITADDRVIRGDEQPSLNYFANISLDWKKWSLEVLFQGVTGVDAYYSAPYSFGLDITGDGLVPLAAQKDYWTPTNTDARYPRLAPNATYGNNGHQSDFWFFDAGYCRVKYIQLGYTFDQLGLKKLGISSVRLYVNAQNPFTFTKSDLVDPESRGQLASYPLVKTYSFGVNLNF</sequence>
<name>A0ABR6KFT4_9BACT</name>